<evidence type="ECO:0000256" key="1">
    <source>
        <dbReference type="SAM" id="SignalP"/>
    </source>
</evidence>
<gene>
    <name evidence="2" type="ORF">PFFVO_00108</name>
</gene>
<proteinExistence type="predicted"/>
<evidence type="ECO:0000313" key="3">
    <source>
        <dbReference type="Proteomes" id="UP000030690"/>
    </source>
</evidence>
<protein>
    <submittedName>
        <fullName evidence="2">Uncharacterized protein</fullName>
    </submittedName>
</protein>
<sequence>MKLLNNRFVVLCPIIILFFFLNSVVLGNNNRNNINFHETENAAKAMRKLLSGEINSIKLDNGDELKIKLNDEKHKDSTKWDKSYSFISNLEEEKYSQTDLFRKKQEINEANTKIIEDRQEFYILNNDEIENIATRFVLENNFDELYIQSFKQSLIDIIQSLNN</sequence>
<reference evidence="2 3" key="2">
    <citation type="submission" date="2013-02" db="EMBL/GenBank/DDBJ databases">
        <title>The Genome Sequence of Plasmodium falciparum Vietnam Oak-Knoll (FVO).</title>
        <authorList>
            <consortium name="The Broad Institute Genome Sequencing Platform"/>
            <consortium name="The Broad Institute Genome Sequencing Center for Infectious Disease"/>
            <person name="Neafsey D."/>
            <person name="Cheeseman I."/>
            <person name="Volkman S."/>
            <person name="Adams J."/>
            <person name="Walker B."/>
            <person name="Young S.K."/>
            <person name="Zeng Q."/>
            <person name="Gargeya S."/>
            <person name="Fitzgerald M."/>
            <person name="Haas B."/>
            <person name="Abouelleil A."/>
            <person name="Alvarado L."/>
            <person name="Arachchi H.M."/>
            <person name="Berlin A.M."/>
            <person name="Chapman S.B."/>
            <person name="Dewar J."/>
            <person name="Goldberg J."/>
            <person name="Griggs A."/>
            <person name="Gujja S."/>
            <person name="Hansen M."/>
            <person name="Howarth C."/>
            <person name="Imamovic A."/>
            <person name="Larimer J."/>
            <person name="McCowan C."/>
            <person name="Murphy C."/>
            <person name="Neiman D."/>
            <person name="Pearson M."/>
            <person name="Priest M."/>
            <person name="Roberts A."/>
            <person name="Saif S."/>
            <person name="Shea T."/>
            <person name="Sisk P."/>
            <person name="Sykes S."/>
            <person name="Wortman J."/>
            <person name="Nusbaum C."/>
            <person name="Birren B."/>
        </authorList>
    </citation>
    <scope>NUCLEOTIDE SEQUENCE [LARGE SCALE GENOMIC DNA]</scope>
    <source>
        <strain evidence="3">Vietnam Oak-Knoll (FVO)</strain>
    </source>
</reference>
<evidence type="ECO:0000313" key="2">
    <source>
        <dbReference type="EMBL" id="ETW20984.1"/>
    </source>
</evidence>
<feature type="signal peptide" evidence="1">
    <location>
        <begin position="1"/>
        <end position="27"/>
    </location>
</feature>
<accession>A0A024VES4</accession>
<dbReference type="EMBL" id="KI925008">
    <property type="protein sequence ID" value="ETW20984.1"/>
    <property type="molecule type" value="Genomic_DNA"/>
</dbReference>
<dbReference type="Proteomes" id="UP000030690">
    <property type="component" value="Unassembled WGS sequence"/>
</dbReference>
<dbReference type="SMR" id="A0A024VES4"/>
<name>A0A024VES4_PLAFA</name>
<organism evidence="2 3">
    <name type="scientific">Plasmodium falciparum Vietnam Oak-Knoll</name>
    <name type="common">FVO</name>
    <dbReference type="NCBI Taxonomy" id="1036723"/>
    <lineage>
        <taxon>Eukaryota</taxon>
        <taxon>Sar</taxon>
        <taxon>Alveolata</taxon>
        <taxon>Apicomplexa</taxon>
        <taxon>Aconoidasida</taxon>
        <taxon>Haemosporida</taxon>
        <taxon>Plasmodiidae</taxon>
        <taxon>Plasmodium</taxon>
        <taxon>Plasmodium (Laverania)</taxon>
    </lineage>
</organism>
<dbReference type="OrthoDB" id="369263at2759"/>
<reference evidence="2 3" key="1">
    <citation type="submission" date="2013-02" db="EMBL/GenBank/DDBJ databases">
        <title>The Genome Annotation of Plasmodium falciparum Vietnam Oak-Knoll (FVO).</title>
        <authorList>
            <consortium name="The Broad Institute Genome Sequencing Platform"/>
            <consortium name="The Broad Institute Genome Sequencing Center for Infectious Disease"/>
            <person name="Neafsey D."/>
            <person name="Hoffman S."/>
            <person name="Volkman S."/>
            <person name="Rosenthal P."/>
            <person name="Walker B."/>
            <person name="Young S.K."/>
            <person name="Zeng Q."/>
            <person name="Gargeya S."/>
            <person name="Fitzgerald M."/>
            <person name="Haas B."/>
            <person name="Abouelleil A."/>
            <person name="Allen A.W."/>
            <person name="Alvarado L."/>
            <person name="Arachchi H.M."/>
            <person name="Berlin A.M."/>
            <person name="Chapman S.B."/>
            <person name="Gainer-Dewar J."/>
            <person name="Goldberg J."/>
            <person name="Griggs A."/>
            <person name="Gujja S."/>
            <person name="Hansen M."/>
            <person name="Howarth C."/>
            <person name="Imamovic A."/>
            <person name="Ireland A."/>
            <person name="Larimer J."/>
            <person name="McCowan C."/>
            <person name="Murphy C."/>
            <person name="Pearson M."/>
            <person name="Poon T.W."/>
            <person name="Priest M."/>
            <person name="Roberts A."/>
            <person name="Saif S."/>
            <person name="Shea T."/>
            <person name="Sisk P."/>
            <person name="Sykes S."/>
            <person name="Wortman J."/>
            <person name="Nusbaum C."/>
            <person name="Birren B."/>
        </authorList>
    </citation>
    <scope>NUCLEOTIDE SEQUENCE [LARGE SCALE GENOMIC DNA]</scope>
    <source>
        <strain evidence="3">Vietnam Oak-Knoll (FVO)</strain>
    </source>
</reference>
<feature type="chain" id="PRO_5001536064" evidence="1">
    <location>
        <begin position="28"/>
        <end position="163"/>
    </location>
</feature>
<keyword evidence="1" id="KW-0732">Signal</keyword>
<dbReference type="AlphaFoldDB" id="A0A024VES4"/>